<dbReference type="GO" id="GO:0004376">
    <property type="term" value="F:GPI mannosyltransferase activity"/>
    <property type="evidence" value="ECO:0007669"/>
    <property type="project" value="InterPro"/>
</dbReference>
<feature type="non-terminal residue" evidence="14">
    <location>
        <position position="240"/>
    </location>
</feature>
<dbReference type="EMBL" id="NAJL01000056">
    <property type="protein sequence ID" value="TKA23431.1"/>
    <property type="molecule type" value="Genomic_DNA"/>
</dbReference>
<dbReference type="PANTHER" id="PTHR12886">
    <property type="entry name" value="PIG-M MANNOSYLTRANSFERASE"/>
    <property type="match status" value="1"/>
</dbReference>
<dbReference type="EC" id="2.4.1.-" evidence="13"/>
<dbReference type="InterPro" id="IPR007704">
    <property type="entry name" value="PIG-M"/>
</dbReference>
<comment type="function">
    <text evidence="12 13">Mannosyltransferase involved in glycosylphosphatidylinositol-anchor biosynthesis. Transfers the first alpha-1,4-mannose to GlcN-acyl-PI during GPI precursor assembly. Required for cell wall integrity.</text>
</comment>
<keyword evidence="10 13" id="KW-1133">Transmembrane helix</keyword>
<dbReference type="Proteomes" id="UP000308549">
    <property type="component" value="Unassembled WGS sequence"/>
</dbReference>
<evidence type="ECO:0000256" key="12">
    <source>
        <dbReference type="ARBA" id="ARBA00025399"/>
    </source>
</evidence>
<proteinExistence type="inferred from homology"/>
<evidence type="ECO:0000313" key="14">
    <source>
        <dbReference type="EMBL" id="TKA23431.1"/>
    </source>
</evidence>
<evidence type="ECO:0000313" key="15">
    <source>
        <dbReference type="Proteomes" id="UP000308549"/>
    </source>
</evidence>
<dbReference type="GO" id="GO:0005789">
    <property type="term" value="C:endoplasmic reticulum membrane"/>
    <property type="evidence" value="ECO:0007669"/>
    <property type="project" value="UniProtKB-SubCell"/>
</dbReference>
<feature type="transmembrane region" description="Helical" evidence="13">
    <location>
        <begin position="13"/>
        <end position="32"/>
    </location>
</feature>
<reference evidence="14 15" key="1">
    <citation type="submission" date="2017-03" db="EMBL/GenBank/DDBJ databases">
        <title>Genomes of endolithic fungi from Antarctica.</title>
        <authorList>
            <person name="Coleine C."/>
            <person name="Masonjones S."/>
            <person name="Stajich J.E."/>
        </authorList>
    </citation>
    <scope>NUCLEOTIDE SEQUENCE [LARGE SCALE GENOMIC DNA]</scope>
    <source>
        <strain evidence="14 15">CCFEE 6315</strain>
    </source>
</reference>
<dbReference type="PANTHER" id="PTHR12886:SF0">
    <property type="entry name" value="GPI MANNOSYLTRANSFERASE 1"/>
    <property type="match status" value="1"/>
</dbReference>
<dbReference type="GO" id="GO:1990529">
    <property type="term" value="C:glycosylphosphatidylinositol-mannosyltransferase I complex"/>
    <property type="evidence" value="ECO:0007669"/>
    <property type="project" value="TreeGrafter"/>
</dbReference>
<dbReference type="OrthoDB" id="1741594at2759"/>
<dbReference type="AlphaFoldDB" id="A0A4U0TN58"/>
<evidence type="ECO:0000256" key="9">
    <source>
        <dbReference type="ARBA" id="ARBA00022824"/>
    </source>
</evidence>
<protein>
    <recommendedName>
        <fullName evidence="4 13">GPI mannosyltransferase 1</fullName>
        <ecNumber evidence="13">2.4.1.-</ecNumber>
    </recommendedName>
    <alternativeName>
        <fullName evidence="13">GPI mannosyltransferase I</fullName>
    </alternativeName>
</protein>
<keyword evidence="9 13" id="KW-0256">Endoplasmic reticulum</keyword>
<evidence type="ECO:0000256" key="1">
    <source>
        <dbReference type="ARBA" id="ARBA00004477"/>
    </source>
</evidence>
<evidence type="ECO:0000256" key="3">
    <source>
        <dbReference type="ARBA" id="ARBA00011071"/>
    </source>
</evidence>
<evidence type="ECO:0000256" key="2">
    <source>
        <dbReference type="ARBA" id="ARBA00004687"/>
    </source>
</evidence>
<dbReference type="GO" id="GO:0051751">
    <property type="term" value="F:alpha-1,4-mannosyltransferase activity"/>
    <property type="evidence" value="ECO:0007669"/>
    <property type="project" value="InterPro"/>
</dbReference>
<keyword evidence="7 13" id="KW-0808">Transferase</keyword>
<comment type="pathway">
    <text evidence="2 13">Glycolipid biosynthesis; glycosylphosphatidylinositol-anchor biosynthesis.</text>
</comment>
<comment type="similarity">
    <text evidence="3 13">Belongs to the PIGM family.</text>
</comment>
<evidence type="ECO:0000256" key="8">
    <source>
        <dbReference type="ARBA" id="ARBA00022692"/>
    </source>
</evidence>
<feature type="transmembrane region" description="Helical" evidence="13">
    <location>
        <begin position="167"/>
        <end position="192"/>
    </location>
</feature>
<keyword evidence="6 13" id="KW-0328">Glycosyltransferase</keyword>
<keyword evidence="8 13" id="KW-0812">Transmembrane</keyword>
<comment type="subcellular location">
    <subcellularLocation>
        <location evidence="1 13">Endoplasmic reticulum membrane</location>
        <topology evidence="1 13">Multi-pass membrane protein</topology>
    </subcellularLocation>
</comment>
<sequence length="240" mass="27248">MASRTSTLFSRPWTIYTIATLLRLALLIYGHWQDAHSAVKYTDIDYQVFTDASRFLSRNRSPYDRATYRYTPLLAWLLYPTTWNGGLWFEFGKCLFAAGDVVTGYLIFKALREAYGFNEERAMKFASIWLLNPMVANISTRGSSEGLLAVMVVYTLREALRGRMWSCGFMLGLAVHFKIYPFVYAASIFWWLGAAEVGNAGVRRDLEGAASRYEKLLGLFTKQRRALILSSAITFSALTA</sequence>
<keyword evidence="11 13" id="KW-0472">Membrane</keyword>
<accession>A0A4U0TN58</accession>
<dbReference type="Pfam" id="PF05007">
    <property type="entry name" value="Mannosyl_trans"/>
    <property type="match status" value="1"/>
</dbReference>
<comment type="caution">
    <text evidence="14">The sequence shown here is derived from an EMBL/GenBank/DDBJ whole genome shotgun (WGS) entry which is preliminary data.</text>
</comment>
<evidence type="ECO:0000256" key="4">
    <source>
        <dbReference type="ARBA" id="ARBA00013797"/>
    </source>
</evidence>
<keyword evidence="15" id="KW-1185">Reference proteome</keyword>
<evidence type="ECO:0000256" key="11">
    <source>
        <dbReference type="ARBA" id="ARBA00023136"/>
    </source>
</evidence>
<gene>
    <name evidence="14" type="ORF">B0A50_07307</name>
</gene>
<organism evidence="14 15">
    <name type="scientific">Salinomyces thailandicus</name>
    <dbReference type="NCBI Taxonomy" id="706561"/>
    <lineage>
        <taxon>Eukaryota</taxon>
        <taxon>Fungi</taxon>
        <taxon>Dikarya</taxon>
        <taxon>Ascomycota</taxon>
        <taxon>Pezizomycotina</taxon>
        <taxon>Dothideomycetes</taxon>
        <taxon>Dothideomycetidae</taxon>
        <taxon>Mycosphaerellales</taxon>
        <taxon>Teratosphaeriaceae</taxon>
        <taxon>Salinomyces</taxon>
    </lineage>
</organism>
<comment type="caution">
    <text evidence="13">Lacks conserved residue(s) required for the propagation of feature annotation.</text>
</comment>
<evidence type="ECO:0000256" key="7">
    <source>
        <dbReference type="ARBA" id="ARBA00022679"/>
    </source>
</evidence>
<evidence type="ECO:0000256" key="6">
    <source>
        <dbReference type="ARBA" id="ARBA00022676"/>
    </source>
</evidence>
<evidence type="ECO:0000256" key="13">
    <source>
        <dbReference type="RuleBase" id="RU365064"/>
    </source>
</evidence>
<dbReference type="GO" id="GO:0006506">
    <property type="term" value="P:GPI anchor biosynthetic process"/>
    <property type="evidence" value="ECO:0007669"/>
    <property type="project" value="UniProtKB-UniPathway"/>
</dbReference>
<name>A0A4U0TN58_9PEZI</name>
<evidence type="ECO:0000256" key="5">
    <source>
        <dbReference type="ARBA" id="ARBA00022502"/>
    </source>
</evidence>
<dbReference type="UniPathway" id="UPA00196"/>
<keyword evidence="5 13" id="KW-0337">GPI-anchor biosynthesis</keyword>
<evidence type="ECO:0000256" key="10">
    <source>
        <dbReference type="ARBA" id="ARBA00022989"/>
    </source>
</evidence>